<keyword evidence="2" id="KW-1185">Reference proteome</keyword>
<dbReference type="AlphaFoldDB" id="E2BLN6"/>
<name>E2BLN6_HARSA</name>
<reference evidence="1 2" key="1">
    <citation type="journal article" date="2010" name="Science">
        <title>Genomic comparison of the ants Camponotus floridanus and Harpegnathos saltator.</title>
        <authorList>
            <person name="Bonasio R."/>
            <person name="Zhang G."/>
            <person name="Ye C."/>
            <person name="Mutti N.S."/>
            <person name="Fang X."/>
            <person name="Qin N."/>
            <person name="Donahue G."/>
            <person name="Yang P."/>
            <person name="Li Q."/>
            <person name="Li C."/>
            <person name="Zhang P."/>
            <person name="Huang Z."/>
            <person name="Berger S.L."/>
            <person name="Reinberg D."/>
            <person name="Wang J."/>
            <person name="Liebig J."/>
        </authorList>
    </citation>
    <scope>NUCLEOTIDE SEQUENCE [LARGE SCALE GENOMIC DNA]</scope>
    <source>
        <strain evidence="1 2">R22 G/1</strain>
    </source>
</reference>
<protein>
    <submittedName>
        <fullName evidence="1">Uncharacterized protein</fullName>
    </submittedName>
</protein>
<gene>
    <name evidence="1" type="ORF">EAI_02180</name>
</gene>
<dbReference type="Proteomes" id="UP000008237">
    <property type="component" value="Unassembled WGS sequence"/>
</dbReference>
<proteinExistence type="predicted"/>
<sequence>MVGYAYIVIIADIMKFISPSPPRAARSRYPTRTIQHQQAVFLFPSRNSSLWHNKRFLRFKRKIPITSTIDEYYLEAQQRKERRKTIRVKRRQTERKDDPEQFLVLNVPYFLTNSKF</sequence>
<evidence type="ECO:0000313" key="2">
    <source>
        <dbReference type="Proteomes" id="UP000008237"/>
    </source>
</evidence>
<dbReference type="EMBL" id="GL449036">
    <property type="protein sequence ID" value="EFN83370.1"/>
    <property type="molecule type" value="Genomic_DNA"/>
</dbReference>
<accession>E2BLN6</accession>
<dbReference type="InParanoid" id="E2BLN6"/>
<organism evidence="2">
    <name type="scientific">Harpegnathos saltator</name>
    <name type="common">Jerdon's jumping ant</name>
    <dbReference type="NCBI Taxonomy" id="610380"/>
    <lineage>
        <taxon>Eukaryota</taxon>
        <taxon>Metazoa</taxon>
        <taxon>Ecdysozoa</taxon>
        <taxon>Arthropoda</taxon>
        <taxon>Hexapoda</taxon>
        <taxon>Insecta</taxon>
        <taxon>Pterygota</taxon>
        <taxon>Neoptera</taxon>
        <taxon>Endopterygota</taxon>
        <taxon>Hymenoptera</taxon>
        <taxon>Apocrita</taxon>
        <taxon>Aculeata</taxon>
        <taxon>Formicoidea</taxon>
        <taxon>Formicidae</taxon>
        <taxon>Ponerinae</taxon>
        <taxon>Ponerini</taxon>
        <taxon>Harpegnathos</taxon>
    </lineage>
</organism>
<evidence type="ECO:0000313" key="1">
    <source>
        <dbReference type="EMBL" id="EFN83370.1"/>
    </source>
</evidence>